<evidence type="ECO:0000256" key="3">
    <source>
        <dbReference type="ARBA" id="ARBA00022645"/>
    </source>
</evidence>
<evidence type="ECO:0000256" key="6">
    <source>
        <dbReference type="ARBA" id="ARBA00022729"/>
    </source>
</evidence>
<dbReference type="PROSITE" id="PS52035">
    <property type="entry name" value="PEPTIDASE_M14"/>
    <property type="match status" value="1"/>
</dbReference>
<dbReference type="Gene3D" id="3.30.70.340">
    <property type="entry name" value="Metallocarboxypeptidase-like"/>
    <property type="match status" value="1"/>
</dbReference>
<protein>
    <submittedName>
        <fullName evidence="13">Propep_M14 domain-containing protein</fullName>
    </submittedName>
</protein>
<dbReference type="AlphaFoldDB" id="A0A183EP49"/>
<keyword evidence="6" id="KW-0732">Signal</keyword>
<dbReference type="SUPFAM" id="SSF54897">
    <property type="entry name" value="Protease propeptides/inhibitors"/>
    <property type="match status" value="1"/>
</dbReference>
<evidence type="ECO:0000313" key="13">
    <source>
        <dbReference type="WBParaSite" id="GPUH_0002276701-mRNA-1"/>
    </source>
</evidence>
<name>A0A183EP49_9BILA</name>
<dbReference type="Gene3D" id="3.40.630.10">
    <property type="entry name" value="Zn peptidases"/>
    <property type="match status" value="1"/>
</dbReference>
<keyword evidence="4" id="KW-0645">Protease</keyword>
<evidence type="ECO:0000256" key="7">
    <source>
        <dbReference type="ARBA" id="ARBA00022801"/>
    </source>
</evidence>
<keyword evidence="10" id="KW-1015">Disulfide bond</keyword>
<dbReference type="GO" id="GO:0006508">
    <property type="term" value="P:proteolysis"/>
    <property type="evidence" value="ECO:0007669"/>
    <property type="project" value="UniProtKB-KW"/>
</dbReference>
<sequence length="158" mass="18376">LSDLYINDDEMTDFWKPPIAVNESVDIMVYPGYQNKLGNLFKKHAIKFYVAVDDVAQYLRNSNEAALSRRKLLDGQKRFRDDSSNIAELHMGEYHSYDDIVRWLKSLERRYSDIVKVTSIGVTPEKRTIYGVRDFVDFKTISIVARQAAREFDTGRVD</sequence>
<dbReference type="InterPro" id="IPR003146">
    <property type="entry name" value="M14A_act_pep"/>
</dbReference>
<evidence type="ECO:0000256" key="5">
    <source>
        <dbReference type="ARBA" id="ARBA00022723"/>
    </source>
</evidence>
<keyword evidence="7" id="KW-0378">Hydrolase</keyword>
<keyword evidence="3" id="KW-0121">Carboxypeptidase</keyword>
<dbReference type="SUPFAM" id="SSF53187">
    <property type="entry name" value="Zn-dependent exopeptidases"/>
    <property type="match status" value="1"/>
</dbReference>
<dbReference type="GO" id="GO:0008270">
    <property type="term" value="F:zinc ion binding"/>
    <property type="evidence" value="ECO:0007669"/>
    <property type="project" value="InterPro"/>
</dbReference>
<dbReference type="GO" id="GO:0005615">
    <property type="term" value="C:extracellular space"/>
    <property type="evidence" value="ECO:0007669"/>
    <property type="project" value="TreeGrafter"/>
</dbReference>
<dbReference type="PANTHER" id="PTHR11705:SF91">
    <property type="entry name" value="FI01817P-RELATED"/>
    <property type="match status" value="1"/>
</dbReference>
<feature type="domain" description="Peptidase M14" evidence="12">
    <location>
        <begin position="93"/>
        <end position="158"/>
    </location>
</feature>
<dbReference type="Pfam" id="PF02244">
    <property type="entry name" value="Propep_M14"/>
    <property type="match status" value="1"/>
</dbReference>
<proteinExistence type="inferred from homology"/>
<keyword evidence="8" id="KW-0862">Zinc</keyword>
<keyword evidence="5" id="KW-0479">Metal-binding</keyword>
<dbReference type="WBParaSite" id="GPUH_0002276701-mRNA-1">
    <property type="protein sequence ID" value="GPUH_0002276701-mRNA-1"/>
    <property type="gene ID" value="GPUH_0002276701"/>
</dbReference>
<evidence type="ECO:0000256" key="2">
    <source>
        <dbReference type="ARBA" id="ARBA00005988"/>
    </source>
</evidence>
<dbReference type="GO" id="GO:0004181">
    <property type="term" value="F:metallocarboxypeptidase activity"/>
    <property type="evidence" value="ECO:0007669"/>
    <property type="project" value="InterPro"/>
</dbReference>
<keyword evidence="9" id="KW-0482">Metalloprotease</keyword>
<dbReference type="InterPro" id="IPR000834">
    <property type="entry name" value="Peptidase_M14"/>
</dbReference>
<comment type="cofactor">
    <cofactor evidence="1">
        <name>Zn(2+)</name>
        <dbReference type="ChEBI" id="CHEBI:29105"/>
    </cofactor>
</comment>
<evidence type="ECO:0000259" key="12">
    <source>
        <dbReference type="PROSITE" id="PS52035"/>
    </source>
</evidence>
<dbReference type="PANTHER" id="PTHR11705">
    <property type="entry name" value="PROTEASE FAMILY M14 CARBOXYPEPTIDASE A,B"/>
    <property type="match status" value="1"/>
</dbReference>
<evidence type="ECO:0000256" key="1">
    <source>
        <dbReference type="ARBA" id="ARBA00001947"/>
    </source>
</evidence>
<dbReference type="InterPro" id="IPR036990">
    <property type="entry name" value="M14A-like_propep"/>
</dbReference>
<organism evidence="13">
    <name type="scientific">Gongylonema pulchrum</name>
    <dbReference type="NCBI Taxonomy" id="637853"/>
    <lineage>
        <taxon>Eukaryota</taxon>
        <taxon>Metazoa</taxon>
        <taxon>Ecdysozoa</taxon>
        <taxon>Nematoda</taxon>
        <taxon>Chromadorea</taxon>
        <taxon>Rhabditida</taxon>
        <taxon>Spirurina</taxon>
        <taxon>Spiruromorpha</taxon>
        <taxon>Spiruroidea</taxon>
        <taxon>Gongylonematidae</taxon>
        <taxon>Gongylonema</taxon>
    </lineage>
</organism>
<comment type="caution">
    <text evidence="11">Lacks conserved residue(s) required for the propagation of feature annotation.</text>
</comment>
<evidence type="ECO:0000256" key="9">
    <source>
        <dbReference type="ARBA" id="ARBA00023049"/>
    </source>
</evidence>
<evidence type="ECO:0000256" key="11">
    <source>
        <dbReference type="PROSITE-ProRule" id="PRU01379"/>
    </source>
</evidence>
<evidence type="ECO:0000256" key="4">
    <source>
        <dbReference type="ARBA" id="ARBA00022670"/>
    </source>
</evidence>
<reference evidence="13" key="1">
    <citation type="submission" date="2016-06" db="UniProtKB">
        <authorList>
            <consortium name="WormBaseParasite"/>
        </authorList>
    </citation>
    <scope>IDENTIFICATION</scope>
</reference>
<comment type="similarity">
    <text evidence="2 11">Belongs to the peptidase M14 family.</text>
</comment>
<evidence type="ECO:0000256" key="8">
    <source>
        <dbReference type="ARBA" id="ARBA00022833"/>
    </source>
</evidence>
<accession>A0A183EP49</accession>
<evidence type="ECO:0000256" key="10">
    <source>
        <dbReference type="ARBA" id="ARBA00023157"/>
    </source>
</evidence>